<keyword evidence="2" id="KW-1185">Reference proteome</keyword>
<evidence type="ECO:0000313" key="2">
    <source>
        <dbReference type="Proteomes" id="UP001143910"/>
    </source>
</evidence>
<name>A0ACC1NPL9_9HYPO</name>
<protein>
    <submittedName>
        <fullName evidence="1">Uncharacterized protein</fullName>
    </submittedName>
</protein>
<gene>
    <name evidence="1" type="ORF">NQ176_g2389</name>
</gene>
<accession>A0ACC1NPL9</accession>
<dbReference type="EMBL" id="JANJQO010000168">
    <property type="protein sequence ID" value="KAJ2980852.1"/>
    <property type="molecule type" value="Genomic_DNA"/>
</dbReference>
<proteinExistence type="predicted"/>
<organism evidence="1 2">
    <name type="scientific">Zarea fungicola</name>
    <dbReference type="NCBI Taxonomy" id="93591"/>
    <lineage>
        <taxon>Eukaryota</taxon>
        <taxon>Fungi</taxon>
        <taxon>Dikarya</taxon>
        <taxon>Ascomycota</taxon>
        <taxon>Pezizomycotina</taxon>
        <taxon>Sordariomycetes</taxon>
        <taxon>Hypocreomycetidae</taxon>
        <taxon>Hypocreales</taxon>
        <taxon>Cordycipitaceae</taxon>
        <taxon>Zarea</taxon>
    </lineage>
</organism>
<reference evidence="1" key="1">
    <citation type="submission" date="2022-08" db="EMBL/GenBank/DDBJ databases">
        <title>Genome Sequence of Lecanicillium fungicola.</title>
        <authorList>
            <person name="Buettner E."/>
        </authorList>
    </citation>
    <scope>NUCLEOTIDE SEQUENCE</scope>
    <source>
        <strain evidence="1">Babe33</strain>
    </source>
</reference>
<dbReference type="Proteomes" id="UP001143910">
    <property type="component" value="Unassembled WGS sequence"/>
</dbReference>
<evidence type="ECO:0000313" key="1">
    <source>
        <dbReference type="EMBL" id="KAJ2980852.1"/>
    </source>
</evidence>
<comment type="caution">
    <text evidence="1">The sequence shown here is derived from an EMBL/GenBank/DDBJ whole genome shotgun (WGS) entry which is preliminary data.</text>
</comment>
<sequence length="128" mass="14542">MRIPLRLAPRMLNGASMPIRAVHASAIKAANVAPVVGTEAIRNERVERRRRQAEMLKTLRWLHRNMLVWGGSVDVPDEQKADALINATVVDDAGRPLIMNGYRQTDERTVESDLFLMGELRNMIRDLR</sequence>